<feature type="transmembrane region" description="Helical" evidence="2">
    <location>
        <begin position="379"/>
        <end position="400"/>
    </location>
</feature>
<dbReference type="GO" id="GO:0070059">
    <property type="term" value="P:intrinsic apoptotic signaling pathway in response to endoplasmic reticulum stress"/>
    <property type="evidence" value="ECO:0007669"/>
    <property type="project" value="TreeGrafter"/>
</dbReference>
<keyword evidence="2" id="KW-0472">Membrane</keyword>
<dbReference type="OrthoDB" id="419441at2759"/>
<protein>
    <submittedName>
        <fullName evidence="3">Uncharacterized protein</fullName>
    </submittedName>
</protein>
<accession>A0A7R8ZGL3</accession>
<dbReference type="AlphaFoldDB" id="A0A7R8ZGL3"/>
<feature type="transmembrane region" description="Helical" evidence="2">
    <location>
        <begin position="563"/>
        <end position="583"/>
    </location>
</feature>
<feature type="transmembrane region" description="Helical" evidence="2">
    <location>
        <begin position="475"/>
        <end position="492"/>
    </location>
</feature>
<evidence type="ECO:0000313" key="3">
    <source>
        <dbReference type="EMBL" id="CAD7222782.1"/>
    </source>
</evidence>
<sequence length="671" mass="77139">MQRLDRIESAVSLKNDPVAEQTNYWLGIENACTFIDKSASGSKSVLSDTGDENIEEPEEVAAVKKTPISPTSTESSGGGVGHQPRPHHTRTRSEAHVKKVPSSPSFRSLSRHDSESAVYEISRNPPCNLPPRKQLSFGDTLDTTTNIYTPEIEFQNSRYADDRRFQPQLGEDDSGSLSSLYMERDLRYFFQHPTARLAVCYSVIFCNFLIFAEDPISHSVTESDIPIFGNVFSFVLTKYPPEWTWSMIKVFFWIVAVITGMVFGKIVIHHGLCHKVLRLKMFRDDQGSWFCMFLTVLPSLYFFSYIYNVILLIAYHGNSDYVIDSTMGIQNSSFMKFAACGTWLGDLFTAWFVTDMILQDNLYPKWQPSVRHFWRSHNNFRVIIFWFGFCTISIAVVSLIISDYITWDALHRGFIATTEISRAFLASFILFLDLIIIMQDWDFPHFNNPIAVNLSGFSVASLHIRLFEINITGKWFNYGIILMVMLLDLNMYKNQIFYYPEGYGQCVDEQFRIHAFLDCKQFLTITNQTVFQTVDFDEVNATVKEADMVMNSRYINSSIITKALTFFPSILGFGLFFTLVSLYGRFPRDSETQGGRLRKRHRCRRQSSWYRERPTTGVSISNPLLVDRLEASEQRDMASAPQHCYGNVSYSTKKEEVEIIVPETTTRKQPQ</sequence>
<dbReference type="PANTHER" id="PTHR31226">
    <property type="entry name" value="TRANSMEMBRANE PROTEIN 117"/>
    <property type="match status" value="1"/>
</dbReference>
<dbReference type="Pfam" id="PF15113">
    <property type="entry name" value="TMEM117"/>
    <property type="match status" value="1"/>
</dbReference>
<keyword evidence="2" id="KW-0812">Transmembrane</keyword>
<feature type="transmembrane region" description="Helical" evidence="2">
    <location>
        <begin position="250"/>
        <end position="268"/>
    </location>
</feature>
<feature type="transmembrane region" description="Helical" evidence="2">
    <location>
        <begin position="289"/>
        <end position="314"/>
    </location>
</feature>
<dbReference type="PANTHER" id="PTHR31226:SF1">
    <property type="entry name" value="TRANSMEMBRANE PROTEIN 117"/>
    <property type="match status" value="1"/>
</dbReference>
<reference evidence="3" key="1">
    <citation type="submission" date="2020-11" db="EMBL/GenBank/DDBJ databases">
        <authorList>
            <person name="Tran Van P."/>
        </authorList>
    </citation>
    <scope>NUCLEOTIDE SEQUENCE</scope>
</reference>
<feature type="region of interest" description="Disordered" evidence="1">
    <location>
        <begin position="40"/>
        <end position="112"/>
    </location>
</feature>
<gene>
    <name evidence="3" type="ORF">CTOB1V02_LOCUS780</name>
</gene>
<dbReference type="EMBL" id="OB660104">
    <property type="protein sequence ID" value="CAD7222782.1"/>
    <property type="molecule type" value="Genomic_DNA"/>
</dbReference>
<dbReference type="InterPro" id="IPR029370">
    <property type="entry name" value="TMEM117"/>
</dbReference>
<evidence type="ECO:0000256" key="2">
    <source>
        <dbReference type="SAM" id="Phobius"/>
    </source>
</evidence>
<name>A0A7R8ZGL3_9CRUS</name>
<feature type="compositionally biased region" description="Acidic residues" evidence="1">
    <location>
        <begin position="49"/>
        <end position="59"/>
    </location>
</feature>
<proteinExistence type="predicted"/>
<organism evidence="3">
    <name type="scientific">Cyprideis torosa</name>
    <dbReference type="NCBI Taxonomy" id="163714"/>
    <lineage>
        <taxon>Eukaryota</taxon>
        <taxon>Metazoa</taxon>
        <taxon>Ecdysozoa</taxon>
        <taxon>Arthropoda</taxon>
        <taxon>Crustacea</taxon>
        <taxon>Oligostraca</taxon>
        <taxon>Ostracoda</taxon>
        <taxon>Podocopa</taxon>
        <taxon>Podocopida</taxon>
        <taxon>Cytherocopina</taxon>
        <taxon>Cytheroidea</taxon>
        <taxon>Cytherideidae</taxon>
        <taxon>Cyprideis</taxon>
    </lineage>
</organism>
<keyword evidence="2" id="KW-1133">Transmembrane helix</keyword>
<evidence type="ECO:0000256" key="1">
    <source>
        <dbReference type="SAM" id="MobiDB-lite"/>
    </source>
</evidence>
<feature type="transmembrane region" description="Helical" evidence="2">
    <location>
        <begin position="420"/>
        <end position="438"/>
    </location>
</feature>